<name>A0ABT6X3I1_9BURK</name>
<feature type="domain" description="WYL" evidence="1">
    <location>
        <begin position="153"/>
        <end position="219"/>
    </location>
</feature>
<dbReference type="EMBL" id="JASGBH010000001">
    <property type="protein sequence ID" value="MDI9232563.1"/>
    <property type="molecule type" value="Genomic_DNA"/>
</dbReference>
<dbReference type="InterPro" id="IPR051534">
    <property type="entry name" value="CBASS_pafABC_assoc_protein"/>
</dbReference>
<dbReference type="RefSeq" id="WP_283222966.1">
    <property type="nucleotide sequence ID" value="NZ_JASGBH010000001.1"/>
</dbReference>
<protein>
    <submittedName>
        <fullName evidence="3">WYL domain-containing protein</fullName>
    </submittedName>
</protein>
<gene>
    <name evidence="3" type="ORF">QLQ16_01785</name>
</gene>
<evidence type="ECO:0000259" key="1">
    <source>
        <dbReference type="Pfam" id="PF13280"/>
    </source>
</evidence>
<evidence type="ECO:0000259" key="2">
    <source>
        <dbReference type="Pfam" id="PF25583"/>
    </source>
</evidence>
<dbReference type="Pfam" id="PF13280">
    <property type="entry name" value="WYL"/>
    <property type="match status" value="1"/>
</dbReference>
<dbReference type="InterPro" id="IPR026881">
    <property type="entry name" value="WYL_dom"/>
</dbReference>
<feature type="domain" description="WCX" evidence="2">
    <location>
        <begin position="251"/>
        <end position="322"/>
    </location>
</feature>
<organism evidence="3 4">
    <name type="scientific">Limnohabitans lacus</name>
    <dbReference type="NCBI Taxonomy" id="3045173"/>
    <lineage>
        <taxon>Bacteria</taxon>
        <taxon>Pseudomonadati</taxon>
        <taxon>Pseudomonadota</taxon>
        <taxon>Betaproteobacteria</taxon>
        <taxon>Burkholderiales</taxon>
        <taxon>Comamonadaceae</taxon>
        <taxon>Limnohabitans</taxon>
    </lineage>
</organism>
<keyword evidence="4" id="KW-1185">Reference proteome</keyword>
<proteinExistence type="predicted"/>
<evidence type="ECO:0000313" key="3">
    <source>
        <dbReference type="EMBL" id="MDI9232563.1"/>
    </source>
</evidence>
<dbReference type="InterPro" id="IPR057727">
    <property type="entry name" value="WCX_dom"/>
</dbReference>
<accession>A0ABT6X3I1</accession>
<evidence type="ECO:0000313" key="4">
    <source>
        <dbReference type="Proteomes" id="UP001431902"/>
    </source>
</evidence>
<dbReference type="PANTHER" id="PTHR34580:SF1">
    <property type="entry name" value="PROTEIN PAFC"/>
    <property type="match status" value="1"/>
</dbReference>
<dbReference type="PROSITE" id="PS52050">
    <property type="entry name" value="WYL"/>
    <property type="match status" value="1"/>
</dbReference>
<dbReference type="Proteomes" id="UP001431902">
    <property type="component" value="Unassembled WGS sequence"/>
</dbReference>
<comment type="caution">
    <text evidence="3">The sequence shown here is derived from an EMBL/GenBank/DDBJ whole genome shotgun (WGS) entry which is preliminary data.</text>
</comment>
<reference evidence="3" key="1">
    <citation type="submission" date="2023-05" db="EMBL/GenBank/DDBJ databases">
        <title>Limnohabitans sp. strain HM2-2 Genome sequencing and assembly.</title>
        <authorList>
            <person name="Jung Y."/>
        </authorList>
    </citation>
    <scope>NUCLEOTIDE SEQUENCE</scope>
    <source>
        <strain evidence="3">HM2-2</strain>
    </source>
</reference>
<sequence>MDHNFTRLLDTLAALPAHPIKLSTPQILQRLQGKGHNATLRTLQRDLNALSGHYPDIVKLEGKPAQWGWREGAPVLFLSQMGLPQALAFDLFAREFAPVMPDELQALLKPWLQEAGRKLASAPREHASQWAKKIAIHHDGPPLLPARPLPATWAQVSKALFEGKQIKAQYRAAQKPDAKTYVLNPLGLLRRSLVSYLVATFDGHHDPRLLALHRLDKVQLLDDPAQVPIGFDLNTYLSQDRLNIASGQTLALELHLTRGAAEHLQDTPLSQDQTIEDLPEQAHWVCVRATVSESPRLVWWILGFGKRARVIGPERLVKQVQELRG</sequence>
<dbReference type="PANTHER" id="PTHR34580">
    <property type="match status" value="1"/>
</dbReference>
<dbReference type="Pfam" id="PF25583">
    <property type="entry name" value="WCX"/>
    <property type="match status" value="1"/>
</dbReference>